<evidence type="ECO:0000313" key="8">
    <source>
        <dbReference type="EnsemblMetazoa" id="Aqu2.1.12397_001"/>
    </source>
</evidence>
<protein>
    <recommendedName>
        <fullName evidence="7">ABC-2 type transporter transmembrane domain-containing protein</fullName>
    </recommendedName>
</protein>
<evidence type="ECO:0000256" key="6">
    <source>
        <dbReference type="SAM" id="Phobius"/>
    </source>
</evidence>
<keyword evidence="3 6" id="KW-0812">Transmembrane</keyword>
<evidence type="ECO:0000256" key="5">
    <source>
        <dbReference type="ARBA" id="ARBA00023136"/>
    </source>
</evidence>
<dbReference type="GO" id="GO:0016020">
    <property type="term" value="C:membrane"/>
    <property type="evidence" value="ECO:0007669"/>
    <property type="project" value="UniProtKB-SubCell"/>
</dbReference>
<keyword evidence="2" id="KW-0813">Transport</keyword>
<dbReference type="GO" id="GO:0140359">
    <property type="term" value="F:ABC-type transporter activity"/>
    <property type="evidence" value="ECO:0007669"/>
    <property type="project" value="InterPro"/>
</dbReference>
<dbReference type="AlphaFoldDB" id="A0A1X7TD60"/>
<evidence type="ECO:0000256" key="3">
    <source>
        <dbReference type="ARBA" id="ARBA00022692"/>
    </source>
</evidence>
<organism evidence="8">
    <name type="scientific">Amphimedon queenslandica</name>
    <name type="common">Sponge</name>
    <dbReference type="NCBI Taxonomy" id="400682"/>
    <lineage>
        <taxon>Eukaryota</taxon>
        <taxon>Metazoa</taxon>
        <taxon>Porifera</taxon>
        <taxon>Demospongiae</taxon>
        <taxon>Heteroscleromorpha</taxon>
        <taxon>Haplosclerida</taxon>
        <taxon>Niphatidae</taxon>
        <taxon>Amphimedon</taxon>
    </lineage>
</organism>
<proteinExistence type="predicted"/>
<evidence type="ECO:0000256" key="4">
    <source>
        <dbReference type="ARBA" id="ARBA00022989"/>
    </source>
</evidence>
<feature type="domain" description="ABC-2 type transporter transmembrane" evidence="7">
    <location>
        <begin position="4"/>
        <end position="41"/>
    </location>
</feature>
<evidence type="ECO:0000256" key="1">
    <source>
        <dbReference type="ARBA" id="ARBA00004141"/>
    </source>
</evidence>
<keyword evidence="5 6" id="KW-0472">Membrane</keyword>
<dbReference type="OrthoDB" id="66620at2759"/>
<evidence type="ECO:0000259" key="7">
    <source>
        <dbReference type="Pfam" id="PF01061"/>
    </source>
</evidence>
<dbReference type="Pfam" id="PF01061">
    <property type="entry name" value="ABC2_membrane"/>
    <property type="match status" value="1"/>
</dbReference>
<comment type="subcellular location">
    <subcellularLocation>
        <location evidence="1">Membrane</location>
        <topology evidence="1">Multi-pass membrane protein</topology>
    </subcellularLocation>
</comment>
<reference evidence="8" key="1">
    <citation type="submission" date="2017-05" db="UniProtKB">
        <authorList>
            <consortium name="EnsemblMetazoa"/>
        </authorList>
    </citation>
    <scope>IDENTIFICATION</scope>
</reference>
<accession>A0A1X7TD60</accession>
<dbReference type="InterPro" id="IPR013525">
    <property type="entry name" value="ABC2_TM"/>
</dbReference>
<sequence>MCSIQLFGGVLLTLDTIPVWIRWLQYVSLFRYSIEAIVVNEIDGLYFNQTINGSSVLVPGSELLSFQGYKTSWLWYDMIGLGGLALLFLTLTYITLRLIKKEK</sequence>
<feature type="transmembrane region" description="Helical" evidence="6">
    <location>
        <begin position="73"/>
        <end position="96"/>
    </location>
</feature>
<dbReference type="InParanoid" id="A0A1X7TD60"/>
<keyword evidence="4 6" id="KW-1133">Transmembrane helix</keyword>
<dbReference type="PANTHER" id="PTHR19241">
    <property type="entry name" value="ATP-BINDING CASSETTE TRANSPORTER"/>
    <property type="match status" value="1"/>
</dbReference>
<dbReference type="eggNOG" id="KOG0061">
    <property type="taxonomic scope" value="Eukaryota"/>
</dbReference>
<dbReference type="EnsemblMetazoa" id="Aqu2.1.12397_001">
    <property type="protein sequence ID" value="Aqu2.1.12397_001"/>
    <property type="gene ID" value="Aqu2.1.12397"/>
</dbReference>
<evidence type="ECO:0000256" key="2">
    <source>
        <dbReference type="ARBA" id="ARBA00022448"/>
    </source>
</evidence>
<name>A0A1X7TD60_AMPQE</name>